<dbReference type="Proteomes" id="UP000189970">
    <property type="component" value="Unassembled WGS sequence"/>
</dbReference>
<organism evidence="2 3">
    <name type="scientific">Vagococcus martis</name>
    <dbReference type="NCBI Taxonomy" id="1768210"/>
    <lineage>
        <taxon>Bacteria</taxon>
        <taxon>Bacillati</taxon>
        <taxon>Bacillota</taxon>
        <taxon>Bacilli</taxon>
        <taxon>Lactobacillales</taxon>
        <taxon>Enterococcaceae</taxon>
        <taxon>Vagococcus</taxon>
    </lineage>
</organism>
<name>A0A1V4DKD4_9ENTE</name>
<proteinExistence type="predicted"/>
<evidence type="ECO:0000256" key="1">
    <source>
        <dbReference type="SAM" id="MobiDB-lite"/>
    </source>
</evidence>
<comment type="caution">
    <text evidence="2">The sequence shown here is derived from an EMBL/GenBank/DDBJ whole genome shotgun (WGS) entry which is preliminary data.</text>
</comment>
<evidence type="ECO:0000313" key="2">
    <source>
        <dbReference type="EMBL" id="OPF88879.1"/>
    </source>
</evidence>
<evidence type="ECO:0008006" key="4">
    <source>
        <dbReference type="Google" id="ProtNLM"/>
    </source>
</evidence>
<accession>A0A1V4DKD4</accession>
<keyword evidence="3" id="KW-1185">Reference proteome</keyword>
<protein>
    <recommendedName>
        <fullName evidence="4">FMN-binding protein</fullName>
    </recommendedName>
</protein>
<reference evidence="2 3" key="1">
    <citation type="submission" date="2017-02" db="EMBL/GenBank/DDBJ databases">
        <title>Vagococcus cremeus sp. nov., isolated from the small intestine of a marten, Martes flavigula.</title>
        <authorList>
            <person name="Tak E.J."/>
            <person name="Bae J.-W."/>
        </authorList>
    </citation>
    <scope>NUCLEOTIDE SEQUENCE [LARGE SCALE GENOMIC DNA]</scope>
    <source>
        <strain evidence="2 3">D7T301</strain>
    </source>
</reference>
<evidence type="ECO:0000313" key="3">
    <source>
        <dbReference type="Proteomes" id="UP000189970"/>
    </source>
</evidence>
<dbReference type="AlphaFoldDB" id="A0A1V4DKD4"/>
<gene>
    <name evidence="2" type="ORF">BW731_03615</name>
</gene>
<feature type="region of interest" description="Disordered" evidence="1">
    <location>
        <begin position="15"/>
        <end position="48"/>
    </location>
</feature>
<sequence>MCLVSTALLLAACGGTGDSAKSSDTKEKTEQAQKENKENEEKYVYERNGHKYEVDTVSGATTGEYSGTEYKGDEKQEKMYWSGRPEVGTVKGDYYTDTIDFEDGYIGTADVVVDGDKLVLVEFDERGPDDYYSETWAGQTKRTSGYANFQAENDRTNVTLVTIVNGMTILEDQMMKENSLTGDFVSVKGSSNSVRRGFIPLAEKIDGEIKNGSKLSYQAVTKDLGDGLFARLIVIKDKESGKITEAKYNEFFADTEDEIKNKEEKPFYRQSKYDSITYAKETGIDFKKISDDLTEKIVKDQSLDVSPSDDTIKSHYDSVATDMKDLLK</sequence>
<feature type="compositionally biased region" description="Basic and acidic residues" evidence="1">
    <location>
        <begin position="21"/>
        <end position="48"/>
    </location>
</feature>
<dbReference type="EMBL" id="MVAB01000001">
    <property type="protein sequence ID" value="OPF88879.1"/>
    <property type="molecule type" value="Genomic_DNA"/>
</dbReference>